<dbReference type="EMBL" id="RWKW01000031">
    <property type="protein sequence ID" value="RST86803.1"/>
    <property type="molecule type" value="Genomic_DNA"/>
</dbReference>
<dbReference type="OrthoDB" id="4954742at2"/>
<dbReference type="InterPro" id="IPR009389">
    <property type="entry name" value="DUF1045"/>
</dbReference>
<sequence>MRYAIYFTPPKGDPMTSAAARWLGRDVFTGLAVERPDMADLSREELAYFTASARRYGFHATLKAPFELAGIETENSLLTAFDTFAEAVEPVVLPQVRLSQIDRFFALTPAQRSEPLDRLASDIVVAFDRFRAPMSESDLARRNPGKLKPAELKYLQQWGYPYVFEAFRFHMTLSGQVPAADADRLRGAIESHFGSLLDEPLVVGSIALFVEPEPGAPFTVLAHRALGRMPQRKIA</sequence>
<dbReference type="NCBIfam" id="TIGR03223">
    <property type="entry name" value="Phn_opern_protn"/>
    <property type="match status" value="1"/>
</dbReference>
<gene>
    <name evidence="1" type="ORF">EJC49_08840</name>
</gene>
<evidence type="ECO:0000313" key="2">
    <source>
        <dbReference type="Proteomes" id="UP000278398"/>
    </source>
</evidence>
<name>A0A3S0A9P3_9HYPH</name>
<dbReference type="Proteomes" id="UP000278398">
    <property type="component" value="Unassembled WGS sequence"/>
</dbReference>
<reference evidence="1 2" key="1">
    <citation type="submission" date="2018-12" db="EMBL/GenBank/DDBJ databases">
        <title>Mesorhizobium carbonis sp. nov., isolated from coal mine water.</title>
        <authorList>
            <person name="Xin W."/>
            <person name="Xu Z."/>
            <person name="Xiang F."/>
            <person name="Zhang J."/>
            <person name="Xi L."/>
            <person name="Liu J."/>
        </authorList>
    </citation>
    <scope>NUCLEOTIDE SEQUENCE [LARGE SCALE GENOMIC DNA]</scope>
    <source>
        <strain evidence="1 2">B2.3</strain>
    </source>
</reference>
<protein>
    <submittedName>
        <fullName evidence="1">DUF1045 domain-containing protein</fullName>
    </submittedName>
</protein>
<keyword evidence="2" id="KW-1185">Reference proteome</keyword>
<organism evidence="1 2">
    <name type="scientific">Aquibium carbonis</name>
    <dbReference type="NCBI Taxonomy" id="2495581"/>
    <lineage>
        <taxon>Bacteria</taxon>
        <taxon>Pseudomonadati</taxon>
        <taxon>Pseudomonadota</taxon>
        <taxon>Alphaproteobacteria</taxon>
        <taxon>Hyphomicrobiales</taxon>
        <taxon>Phyllobacteriaceae</taxon>
        <taxon>Aquibium</taxon>
    </lineage>
</organism>
<dbReference type="RefSeq" id="WP_126699376.1">
    <property type="nucleotide sequence ID" value="NZ_RWKW01000031.1"/>
</dbReference>
<dbReference type="Pfam" id="PF06299">
    <property type="entry name" value="DUF1045"/>
    <property type="match status" value="1"/>
</dbReference>
<evidence type="ECO:0000313" key="1">
    <source>
        <dbReference type="EMBL" id="RST86803.1"/>
    </source>
</evidence>
<proteinExistence type="predicted"/>
<comment type="caution">
    <text evidence="1">The sequence shown here is derived from an EMBL/GenBank/DDBJ whole genome shotgun (WGS) entry which is preliminary data.</text>
</comment>
<accession>A0A3S0A9P3</accession>
<dbReference type="AlphaFoldDB" id="A0A3S0A9P3"/>
<dbReference type="PIRSF" id="PIRSF033328">
    <property type="entry name" value="Phest_Mll4975"/>
    <property type="match status" value="1"/>
</dbReference>